<sequence length="88" mass="9822">MIQPQFAKASRQRCENLGLSLLVHSARARHGARGVAIAAARIHPESRIMHRIESIQHISDLSLTTSSGHRTTHRPRRRPRGGHGACKY</sequence>
<dbReference type="Proteomes" id="UP000256964">
    <property type="component" value="Unassembled WGS sequence"/>
</dbReference>
<feature type="region of interest" description="Disordered" evidence="1">
    <location>
        <begin position="60"/>
        <end position="88"/>
    </location>
</feature>
<organism evidence="2 3">
    <name type="scientific">Lentinus brumalis</name>
    <dbReference type="NCBI Taxonomy" id="2498619"/>
    <lineage>
        <taxon>Eukaryota</taxon>
        <taxon>Fungi</taxon>
        <taxon>Dikarya</taxon>
        <taxon>Basidiomycota</taxon>
        <taxon>Agaricomycotina</taxon>
        <taxon>Agaricomycetes</taxon>
        <taxon>Polyporales</taxon>
        <taxon>Polyporaceae</taxon>
        <taxon>Lentinus</taxon>
    </lineage>
</organism>
<evidence type="ECO:0000313" key="2">
    <source>
        <dbReference type="EMBL" id="RDX46776.1"/>
    </source>
</evidence>
<gene>
    <name evidence="2" type="ORF">OH76DRAFT_817289</name>
</gene>
<evidence type="ECO:0000256" key="1">
    <source>
        <dbReference type="SAM" id="MobiDB-lite"/>
    </source>
</evidence>
<name>A0A371D2K4_9APHY</name>
<dbReference type="AlphaFoldDB" id="A0A371D2K4"/>
<protein>
    <submittedName>
        <fullName evidence="2">Uncharacterized protein</fullName>
    </submittedName>
</protein>
<dbReference type="EMBL" id="KZ857424">
    <property type="protein sequence ID" value="RDX46776.1"/>
    <property type="molecule type" value="Genomic_DNA"/>
</dbReference>
<evidence type="ECO:0000313" key="3">
    <source>
        <dbReference type="Proteomes" id="UP000256964"/>
    </source>
</evidence>
<reference evidence="2 3" key="1">
    <citation type="journal article" date="2018" name="Biotechnol. Biofuels">
        <title>Integrative visual omics of the white-rot fungus Polyporus brumalis exposes the biotechnological potential of its oxidative enzymes for delignifying raw plant biomass.</title>
        <authorList>
            <person name="Miyauchi S."/>
            <person name="Rancon A."/>
            <person name="Drula E."/>
            <person name="Hage H."/>
            <person name="Chaduli D."/>
            <person name="Favel A."/>
            <person name="Grisel S."/>
            <person name="Henrissat B."/>
            <person name="Herpoel-Gimbert I."/>
            <person name="Ruiz-Duenas F.J."/>
            <person name="Chevret D."/>
            <person name="Hainaut M."/>
            <person name="Lin J."/>
            <person name="Wang M."/>
            <person name="Pangilinan J."/>
            <person name="Lipzen A."/>
            <person name="Lesage-Meessen L."/>
            <person name="Navarro D."/>
            <person name="Riley R."/>
            <person name="Grigoriev I.V."/>
            <person name="Zhou S."/>
            <person name="Raouche S."/>
            <person name="Rosso M.N."/>
        </authorList>
    </citation>
    <scope>NUCLEOTIDE SEQUENCE [LARGE SCALE GENOMIC DNA]</scope>
    <source>
        <strain evidence="2 3">BRFM 1820</strain>
    </source>
</reference>
<feature type="compositionally biased region" description="Basic residues" evidence="1">
    <location>
        <begin position="70"/>
        <end position="81"/>
    </location>
</feature>
<accession>A0A371D2K4</accession>
<keyword evidence="3" id="KW-1185">Reference proteome</keyword>
<proteinExistence type="predicted"/>